<feature type="domain" description="Protein export membrane protein SecD/SecF C-terminal" evidence="10">
    <location>
        <begin position="332"/>
        <end position="496"/>
    </location>
</feature>
<keyword evidence="8 9" id="KW-0472">Membrane</keyword>
<comment type="caution">
    <text evidence="9">Lacks conserved residue(s) required for the propagation of feature annotation.</text>
</comment>
<dbReference type="Pfam" id="PF07549">
    <property type="entry name" value="Sec_GG"/>
    <property type="match status" value="1"/>
</dbReference>
<name>A0ABS1GGA4_9AQUI</name>
<dbReference type="NCBIfam" id="TIGR01129">
    <property type="entry name" value="secD"/>
    <property type="match status" value="1"/>
</dbReference>
<evidence type="ECO:0000256" key="9">
    <source>
        <dbReference type="HAMAP-Rule" id="MF_01463"/>
    </source>
</evidence>
<evidence type="ECO:0000256" key="3">
    <source>
        <dbReference type="ARBA" id="ARBA00022475"/>
    </source>
</evidence>
<comment type="similarity">
    <text evidence="9">Belongs to the SecD/SecF family. SecD subfamily.</text>
</comment>
<comment type="subcellular location">
    <subcellularLocation>
        <location evidence="1 9">Cell membrane</location>
        <topology evidence="1 9">Multi-pass membrane protein</topology>
    </subcellularLocation>
</comment>
<dbReference type="PANTHER" id="PTHR30081">
    <property type="entry name" value="PROTEIN-EXPORT MEMBRANE PROTEIN SEC"/>
    <property type="match status" value="1"/>
</dbReference>
<proteinExistence type="inferred from homology"/>
<dbReference type="NCBIfam" id="TIGR00916">
    <property type="entry name" value="2A0604s01"/>
    <property type="match status" value="1"/>
</dbReference>
<feature type="transmembrane region" description="Helical" evidence="9">
    <location>
        <begin position="375"/>
        <end position="395"/>
    </location>
</feature>
<evidence type="ECO:0000313" key="14">
    <source>
        <dbReference type="Proteomes" id="UP000772812"/>
    </source>
</evidence>
<dbReference type="InterPro" id="IPR055344">
    <property type="entry name" value="SecD_SecF_C_bact"/>
</dbReference>
<evidence type="ECO:0000259" key="12">
    <source>
        <dbReference type="Pfam" id="PF22599"/>
    </source>
</evidence>
<evidence type="ECO:0000256" key="7">
    <source>
        <dbReference type="ARBA" id="ARBA00023010"/>
    </source>
</evidence>
<comment type="subunit">
    <text evidence="9">Forms a complex with SecF. Part of the essential Sec protein translocation apparatus which comprises SecA, SecYEG and auxiliary proteins SecDF. Other proteins may also be involved.</text>
</comment>
<dbReference type="InterPro" id="IPR005791">
    <property type="entry name" value="SecD"/>
</dbReference>
<dbReference type="SUPFAM" id="SSF82866">
    <property type="entry name" value="Multidrug efflux transporter AcrB transmembrane domain"/>
    <property type="match status" value="1"/>
</dbReference>
<dbReference type="Gene3D" id="3.30.1360.200">
    <property type="match status" value="1"/>
</dbReference>
<evidence type="ECO:0000256" key="4">
    <source>
        <dbReference type="ARBA" id="ARBA00022692"/>
    </source>
</evidence>
<keyword evidence="5 9" id="KW-0653">Protein transport</keyword>
<keyword evidence="2 9" id="KW-0813">Transport</keyword>
<keyword evidence="6 9" id="KW-1133">Transmembrane helix</keyword>
<comment type="caution">
    <text evidence="13">The sequence shown here is derived from an EMBL/GenBank/DDBJ whole genome shotgun (WGS) entry which is preliminary data.</text>
</comment>
<evidence type="ECO:0000259" key="10">
    <source>
        <dbReference type="Pfam" id="PF02355"/>
    </source>
</evidence>
<feature type="transmembrane region" description="Helical" evidence="9">
    <location>
        <begin position="446"/>
        <end position="468"/>
    </location>
</feature>
<dbReference type="InterPro" id="IPR048634">
    <property type="entry name" value="SecD_SecF_C"/>
</dbReference>
<dbReference type="Pfam" id="PF02355">
    <property type="entry name" value="SecD_SecF_C"/>
    <property type="match status" value="1"/>
</dbReference>
<feature type="transmembrane region" description="Helical" evidence="9">
    <location>
        <begin position="474"/>
        <end position="498"/>
    </location>
</feature>
<evidence type="ECO:0000256" key="2">
    <source>
        <dbReference type="ARBA" id="ARBA00022448"/>
    </source>
</evidence>
<comment type="function">
    <text evidence="9">Part of the Sec protein translocase complex. Interacts with the SecYEG preprotein conducting channel. SecDF uses the proton motive force (PMF) to complete protein translocation after the ATP-dependent function of SecA.</text>
</comment>
<evidence type="ECO:0000313" key="13">
    <source>
        <dbReference type="EMBL" id="MBK3331933.1"/>
    </source>
</evidence>
<dbReference type="Gene3D" id="3.30.70.3400">
    <property type="match status" value="2"/>
</dbReference>
<evidence type="ECO:0000256" key="6">
    <source>
        <dbReference type="ARBA" id="ARBA00022989"/>
    </source>
</evidence>
<reference evidence="13 14" key="1">
    <citation type="journal article" date="2021" name="Syst. Appl. Microbiol.">
        <title>Persephonella atlantica sp. nov.: How to adapt to physico-chemical gradients in high temperature hydrothermal habitats.</title>
        <authorList>
            <person name="Francois D.X."/>
            <person name="Godfroy A."/>
            <person name="Mathien C."/>
            <person name="Aube J."/>
            <person name="Cathalot C."/>
            <person name="Lesongeur F."/>
            <person name="L'Haridon S."/>
            <person name="Philippon X."/>
            <person name="Roussel E.G."/>
        </authorList>
    </citation>
    <scope>NUCLEOTIDE SEQUENCE [LARGE SCALE GENOMIC DNA]</scope>
    <source>
        <strain evidence="13 14">MO1340</strain>
    </source>
</reference>
<organism evidence="13 14">
    <name type="scientific">Persephonella atlantica</name>
    <dbReference type="NCBI Taxonomy" id="2699429"/>
    <lineage>
        <taxon>Bacteria</taxon>
        <taxon>Pseudomonadati</taxon>
        <taxon>Aquificota</taxon>
        <taxon>Aquificia</taxon>
        <taxon>Aquificales</taxon>
        <taxon>Hydrogenothermaceae</taxon>
        <taxon>Persephonella</taxon>
    </lineage>
</organism>
<keyword evidence="4 9" id="KW-0812">Transmembrane</keyword>
<evidence type="ECO:0000256" key="5">
    <source>
        <dbReference type="ARBA" id="ARBA00022927"/>
    </source>
</evidence>
<dbReference type="Pfam" id="PF21760">
    <property type="entry name" value="SecD_1st"/>
    <property type="match status" value="1"/>
</dbReference>
<dbReference type="InterPro" id="IPR022813">
    <property type="entry name" value="SecD/SecF_arch_bac"/>
</dbReference>
<feature type="domain" description="SecDF P1 head subdomain" evidence="12">
    <location>
        <begin position="226"/>
        <end position="329"/>
    </location>
</feature>
<protein>
    <recommendedName>
        <fullName evidence="9">Protein translocase subunit SecD</fullName>
    </recommendedName>
</protein>
<dbReference type="PRINTS" id="PR00702">
    <property type="entry name" value="ACRIFLAVINRP"/>
</dbReference>
<dbReference type="InterPro" id="IPR001036">
    <property type="entry name" value="Acrflvin-R"/>
</dbReference>
<evidence type="ECO:0000256" key="1">
    <source>
        <dbReference type="ARBA" id="ARBA00004651"/>
    </source>
</evidence>
<keyword evidence="7 9" id="KW-0811">Translocation</keyword>
<evidence type="ECO:0000259" key="11">
    <source>
        <dbReference type="Pfam" id="PF21760"/>
    </source>
</evidence>
<dbReference type="InterPro" id="IPR022646">
    <property type="entry name" value="SecD/SecF_CS"/>
</dbReference>
<feature type="transmembrane region" description="Helical" evidence="9">
    <location>
        <begin position="351"/>
        <end position="368"/>
    </location>
</feature>
<accession>A0ABS1GGA4</accession>
<gene>
    <name evidence="9 13" type="primary">secD</name>
    <name evidence="13" type="ORF">GWK41_02475</name>
</gene>
<dbReference type="Pfam" id="PF22599">
    <property type="entry name" value="SecDF_P1_head"/>
    <property type="match status" value="1"/>
</dbReference>
<sequence length="512" mass="56209">MKTELKWKLIGVFAILVASIYFVISKPIKLGLDLQGGMSIILEVDVEHVIKTQYKQLAQDIRKKLKENNIDVLSLKVSEEKLIISLLDPTLNEKAYKVIKDNFPQVDVQISDGILNASFSQWELNRIKKLTVQQAVETIRNRIDEFGKLNANVSKLGERRILVEIPGVVDPDRAKAIIGRTAQLELLEVVDSAYSKEELLKRYPEGIPEGTKILEGIPEEINGQKVKEWFLVKDTPIVTGSQLKDARASVDSRGKPAVNFELTDEGASIFGEATAKLIGKRIAIVLDNKVVSAPVVRSRISKSGQITGDFTPEEAADLAVVLRAGALPAPVHILEERVIGPTLGKDSIDKTLKAGIAALILVGLFMIWRYAISGFISVVALLFNGLLIWATIVFLDITLTLPGIAGIILNIGMAVDANVIIFERIKEELKRGRTLRVSVEEGFKRAWDAILDAQITTLIAAFVLFQFGTGPLKGFAATLSIGTVTSIFTALFVTKLFLDIILGGKKSLKYAF</sequence>
<feature type="domain" description="Protein translocase subunit SecDF P1" evidence="11">
    <location>
        <begin position="132"/>
        <end position="189"/>
    </location>
</feature>
<dbReference type="InterPro" id="IPR048631">
    <property type="entry name" value="SecD_1st"/>
</dbReference>
<feature type="transmembrane region" description="Helical" evidence="9">
    <location>
        <begin position="401"/>
        <end position="425"/>
    </location>
</feature>
<dbReference type="Gene3D" id="1.20.1640.10">
    <property type="entry name" value="Multidrug efflux transporter AcrB transmembrane domain"/>
    <property type="match status" value="1"/>
</dbReference>
<dbReference type="EMBL" id="JAACYA010000001">
    <property type="protein sequence ID" value="MBK3331933.1"/>
    <property type="molecule type" value="Genomic_DNA"/>
</dbReference>
<dbReference type="InterPro" id="IPR054384">
    <property type="entry name" value="SecDF_P1_head"/>
</dbReference>
<evidence type="ECO:0000256" key="8">
    <source>
        <dbReference type="ARBA" id="ARBA00023136"/>
    </source>
</evidence>
<dbReference type="HAMAP" id="MF_01463_B">
    <property type="entry name" value="SecD_B"/>
    <property type="match status" value="1"/>
</dbReference>
<dbReference type="Proteomes" id="UP000772812">
    <property type="component" value="Unassembled WGS sequence"/>
</dbReference>
<keyword evidence="3 9" id="KW-1003">Cell membrane</keyword>
<keyword evidence="14" id="KW-1185">Reference proteome</keyword>
<dbReference type="PANTHER" id="PTHR30081:SF1">
    <property type="entry name" value="PROTEIN TRANSLOCASE SUBUNIT SECD"/>
    <property type="match status" value="1"/>
</dbReference>
<dbReference type="RefSeq" id="WP_200673330.1">
    <property type="nucleotide sequence ID" value="NZ_JAACYA010000001.1"/>
</dbReference>